<dbReference type="Pfam" id="PF01546">
    <property type="entry name" value="Peptidase_M20"/>
    <property type="match status" value="1"/>
</dbReference>
<dbReference type="Pfam" id="PF07687">
    <property type="entry name" value="M20_dimer"/>
    <property type="match status" value="1"/>
</dbReference>
<dbReference type="InterPro" id="IPR001261">
    <property type="entry name" value="ArgE/DapE_CS"/>
</dbReference>
<dbReference type="GO" id="GO:0046872">
    <property type="term" value="F:metal ion binding"/>
    <property type="evidence" value="ECO:0007669"/>
    <property type="project" value="UniProtKB-KW"/>
</dbReference>
<evidence type="ECO:0000256" key="5">
    <source>
        <dbReference type="ARBA" id="ARBA00022833"/>
    </source>
</evidence>
<dbReference type="NCBIfam" id="NF009920">
    <property type="entry name" value="PRK13381.1"/>
    <property type="match status" value="1"/>
</dbReference>
<evidence type="ECO:0000256" key="4">
    <source>
        <dbReference type="ARBA" id="ARBA00022801"/>
    </source>
</evidence>
<dbReference type="EC" id="3.4.11.4" evidence="8"/>
<protein>
    <submittedName>
        <fullName evidence="8">Peptidase T</fullName>
        <ecNumber evidence="8">3.4.11.4</ecNumber>
    </submittedName>
</protein>
<dbReference type="PANTHER" id="PTHR42994">
    <property type="entry name" value="PEPTIDASE T"/>
    <property type="match status" value="1"/>
</dbReference>
<dbReference type="InterPro" id="IPR002933">
    <property type="entry name" value="Peptidase_M20"/>
</dbReference>
<keyword evidence="8" id="KW-0031">Aminopeptidase</keyword>
<dbReference type="NCBIfam" id="NF003976">
    <property type="entry name" value="PRK05469.1"/>
    <property type="match status" value="1"/>
</dbReference>
<keyword evidence="3" id="KW-0479">Metal-binding</keyword>
<evidence type="ECO:0000313" key="9">
    <source>
        <dbReference type="Proteomes" id="UP000259211"/>
    </source>
</evidence>
<accession>A0A3E2DM83</accession>
<dbReference type="PANTHER" id="PTHR42994:SF1">
    <property type="entry name" value="PEPTIDASE T"/>
    <property type="match status" value="1"/>
</dbReference>
<dbReference type="SUPFAM" id="SSF53187">
    <property type="entry name" value="Zn-dependent exopeptidases"/>
    <property type="match status" value="1"/>
</dbReference>
<evidence type="ECO:0000313" key="8">
    <source>
        <dbReference type="EMBL" id="RFT46490.1"/>
    </source>
</evidence>
<comment type="caution">
    <text evidence="8">The sequence shown here is derived from an EMBL/GenBank/DDBJ whole genome shotgun (WGS) entry which is preliminary data.</text>
</comment>
<evidence type="ECO:0000259" key="7">
    <source>
        <dbReference type="Pfam" id="PF07687"/>
    </source>
</evidence>
<dbReference type="GO" id="GO:0008237">
    <property type="term" value="F:metallopeptidase activity"/>
    <property type="evidence" value="ECO:0007669"/>
    <property type="project" value="UniProtKB-KW"/>
</dbReference>
<reference evidence="8 9" key="1">
    <citation type="submission" date="2017-07" db="EMBL/GenBank/DDBJ databases">
        <authorList>
            <person name="Sun Z.S."/>
            <person name="Albrecht U."/>
            <person name="Echele G."/>
            <person name="Lee C.C."/>
        </authorList>
    </citation>
    <scope>NUCLEOTIDE SEQUENCE [LARGE SCALE GENOMIC DNA]</scope>
    <source>
        <strain evidence="8 9">P16-029</strain>
    </source>
</reference>
<keyword evidence="6" id="KW-0482">Metalloprotease</keyword>
<dbReference type="GO" id="GO:0045148">
    <property type="term" value="F:tripeptide aminopeptidase activity"/>
    <property type="evidence" value="ECO:0007669"/>
    <property type="project" value="UniProtKB-EC"/>
</dbReference>
<evidence type="ECO:0000256" key="1">
    <source>
        <dbReference type="ARBA" id="ARBA00001947"/>
    </source>
</evidence>
<feature type="domain" description="Peptidase M20 dimerisation" evidence="7">
    <location>
        <begin position="216"/>
        <end position="310"/>
    </location>
</feature>
<dbReference type="Gene3D" id="3.30.70.360">
    <property type="match status" value="1"/>
</dbReference>
<keyword evidence="4 8" id="KW-0378">Hydrolase</keyword>
<keyword evidence="5" id="KW-0862">Zinc</keyword>
<evidence type="ECO:0000256" key="2">
    <source>
        <dbReference type="ARBA" id="ARBA00022670"/>
    </source>
</evidence>
<dbReference type="AlphaFoldDB" id="A0A3E2DM83"/>
<dbReference type="InterPro" id="IPR036264">
    <property type="entry name" value="Bact_exopeptidase_dim_dom"/>
</dbReference>
<dbReference type="SUPFAM" id="SSF55031">
    <property type="entry name" value="Bacterial exopeptidase dimerisation domain"/>
    <property type="match status" value="1"/>
</dbReference>
<dbReference type="Gene3D" id="3.40.630.10">
    <property type="entry name" value="Zn peptidases"/>
    <property type="match status" value="1"/>
</dbReference>
<comment type="cofactor">
    <cofactor evidence="1">
        <name>Zn(2+)</name>
        <dbReference type="ChEBI" id="CHEBI:29105"/>
    </cofactor>
</comment>
<name>A0A3E2DM83_9ACTN</name>
<sequence>MSTTSIELQDALATRFLRYSAISSQSDASATVVPSSQGQWEFAQLLAMELEEAGVENIHLSDTCVLTARIPSTLPDGTKAPTIGFCTHLDTADSGLSPDVHARIIEHPGGDIHLGGDQWIRREEHPEIDAYVGQRILVTDGTSVLGADDKAGVASVMEAVVTLMADSRPHPEVYLSFVPDEEIGLRGVRTMDLERFPVDWAYTLDCCELGEVVEATFNAAYATVVIEGVAAHPMSAFGVLVNPILVAHDLIGRFDPAQTPECTKDREGYIWVDAIHGDQSATTVDLNIRDHDRARFEERKDEIRHVVEQVRAAHPRARIDVTFEDIYANLEDSKTPDNAIAAQRLLDAMSAVGVEPIHRSMRGGTDGSWLSTQGIFTPNFFTGAHNFHSRCEFLPLPSLERSHQVVMELMRGASC</sequence>
<dbReference type="PROSITE" id="PS00759">
    <property type="entry name" value="ARGE_DAPE_CPG2_2"/>
    <property type="match status" value="1"/>
</dbReference>
<evidence type="ECO:0000256" key="6">
    <source>
        <dbReference type="ARBA" id="ARBA00023049"/>
    </source>
</evidence>
<dbReference type="InterPro" id="IPR011650">
    <property type="entry name" value="Peptidase_M20_dimer"/>
</dbReference>
<evidence type="ECO:0000256" key="3">
    <source>
        <dbReference type="ARBA" id="ARBA00022723"/>
    </source>
</evidence>
<dbReference type="Proteomes" id="UP000259211">
    <property type="component" value="Unassembled WGS sequence"/>
</dbReference>
<dbReference type="RefSeq" id="WP_117188596.1">
    <property type="nucleotide sequence ID" value="NZ_NOWI01000002.1"/>
</dbReference>
<gene>
    <name evidence="8" type="ORF">CHT91_02780</name>
</gene>
<organism evidence="8 9">
    <name type="scientific">Cutibacterium avidum</name>
    <dbReference type="NCBI Taxonomy" id="33010"/>
    <lineage>
        <taxon>Bacteria</taxon>
        <taxon>Bacillati</taxon>
        <taxon>Actinomycetota</taxon>
        <taxon>Actinomycetes</taxon>
        <taxon>Propionibacteriales</taxon>
        <taxon>Propionibacteriaceae</taxon>
        <taxon>Cutibacterium</taxon>
    </lineage>
</organism>
<proteinExistence type="predicted"/>
<dbReference type="GO" id="GO:0006508">
    <property type="term" value="P:proteolysis"/>
    <property type="evidence" value="ECO:0007669"/>
    <property type="project" value="UniProtKB-KW"/>
</dbReference>
<keyword evidence="2" id="KW-0645">Protease</keyword>
<dbReference type="EMBL" id="NOWI01000002">
    <property type="protein sequence ID" value="RFT46490.1"/>
    <property type="molecule type" value="Genomic_DNA"/>
</dbReference>